<dbReference type="Proteomes" id="UP001601059">
    <property type="component" value="Unassembled WGS sequence"/>
</dbReference>
<dbReference type="RefSeq" id="WP_389364374.1">
    <property type="nucleotide sequence ID" value="NZ_JBIACK010000018.1"/>
</dbReference>
<evidence type="ECO:0000313" key="2">
    <source>
        <dbReference type="Proteomes" id="UP001601059"/>
    </source>
</evidence>
<sequence length="108" mass="12345">MLFIFLLITISLWVLYYYKPKGMEPEKVEIKNMDGYVVTAILAALSAKGLLLMLEDEKDLPNKSLGEVEELLIKKQIIDEEEWCSLCAQLGNDTLNLTIHEEGVWDLV</sequence>
<proteinExistence type="predicted"/>
<accession>A0ABW6KHD0</accession>
<reference evidence="1 2" key="1">
    <citation type="submission" date="2024-08" db="EMBL/GenBank/DDBJ databases">
        <title>Two novel Cytobacillus novel species.</title>
        <authorList>
            <person name="Liu G."/>
        </authorList>
    </citation>
    <scope>NUCLEOTIDE SEQUENCE [LARGE SCALE GENOMIC DNA]</scope>
    <source>
        <strain evidence="1 2">FJAT-54145</strain>
    </source>
</reference>
<name>A0ABW6KHD0_9BACI</name>
<protein>
    <submittedName>
        <fullName evidence="1">Uncharacterized protein</fullName>
    </submittedName>
</protein>
<keyword evidence="2" id="KW-1185">Reference proteome</keyword>
<gene>
    <name evidence="1" type="ORF">ACFYKX_24110</name>
</gene>
<evidence type="ECO:0000313" key="1">
    <source>
        <dbReference type="EMBL" id="MFE8703656.1"/>
    </source>
</evidence>
<dbReference type="EMBL" id="JBIACK010000018">
    <property type="protein sequence ID" value="MFE8703656.1"/>
    <property type="molecule type" value="Genomic_DNA"/>
</dbReference>
<comment type="caution">
    <text evidence="1">The sequence shown here is derived from an EMBL/GenBank/DDBJ whole genome shotgun (WGS) entry which is preliminary data.</text>
</comment>
<organism evidence="1 2">
    <name type="scientific">Cytobacillus spartinae</name>
    <dbReference type="NCBI Taxonomy" id="3299023"/>
    <lineage>
        <taxon>Bacteria</taxon>
        <taxon>Bacillati</taxon>
        <taxon>Bacillota</taxon>
        <taxon>Bacilli</taxon>
        <taxon>Bacillales</taxon>
        <taxon>Bacillaceae</taxon>
        <taxon>Cytobacillus</taxon>
    </lineage>
</organism>